<dbReference type="PANTHER" id="PTHR34504">
    <property type="entry name" value="ANTITOXIN HICB"/>
    <property type="match status" value="1"/>
</dbReference>
<dbReference type="InterPro" id="IPR031807">
    <property type="entry name" value="HicB-like"/>
</dbReference>
<organism evidence="2 3">
    <name type="scientific">Alsobacter ponti</name>
    <dbReference type="NCBI Taxonomy" id="2962936"/>
    <lineage>
        <taxon>Bacteria</taxon>
        <taxon>Pseudomonadati</taxon>
        <taxon>Pseudomonadota</taxon>
        <taxon>Alphaproteobacteria</taxon>
        <taxon>Hyphomicrobiales</taxon>
        <taxon>Alsobacteraceae</taxon>
        <taxon>Alsobacter</taxon>
    </lineage>
</organism>
<sequence length="150" mass="16323">MKEAFYPVVVVALADEDGGGYAAYAPDLYGCMSDGETPEEAIANLRDAIVEWCDETRRLGRPVPEPGSFAREIGDERRKLVDLIRRQDELLQSQAELSQALRADLQKLRAALDAALAGAQPSEGDALHQWVSDVARVPGAVEHGRKSGIH</sequence>
<dbReference type="PANTHER" id="PTHR34504:SF2">
    <property type="entry name" value="UPF0150 PROTEIN SSL0259"/>
    <property type="match status" value="1"/>
</dbReference>
<dbReference type="SUPFAM" id="SSF143100">
    <property type="entry name" value="TTHA1013/TTHA0281-like"/>
    <property type="match status" value="1"/>
</dbReference>
<dbReference type="InterPro" id="IPR051404">
    <property type="entry name" value="TA_system_antitoxin"/>
</dbReference>
<dbReference type="Proteomes" id="UP001205890">
    <property type="component" value="Unassembled WGS sequence"/>
</dbReference>
<comment type="caution">
    <text evidence="2">The sequence shown here is derived from an EMBL/GenBank/DDBJ whole genome shotgun (WGS) entry which is preliminary data.</text>
</comment>
<accession>A0ABT1L896</accession>
<dbReference type="Gene3D" id="3.30.160.250">
    <property type="match status" value="1"/>
</dbReference>
<evidence type="ECO:0000259" key="1">
    <source>
        <dbReference type="Pfam" id="PF15919"/>
    </source>
</evidence>
<protein>
    <submittedName>
        <fullName evidence="2">Type II toxin-antitoxin system HicB family antitoxin</fullName>
    </submittedName>
</protein>
<evidence type="ECO:0000313" key="3">
    <source>
        <dbReference type="Proteomes" id="UP001205890"/>
    </source>
</evidence>
<proteinExistence type="predicted"/>
<dbReference type="InterPro" id="IPR035069">
    <property type="entry name" value="TTHA1013/TTHA0281-like"/>
</dbReference>
<dbReference type="EMBL" id="JANCLU010000003">
    <property type="protein sequence ID" value="MCP8937726.1"/>
    <property type="molecule type" value="Genomic_DNA"/>
</dbReference>
<reference evidence="2 3" key="1">
    <citation type="submission" date="2022-07" db="EMBL/GenBank/DDBJ databases">
        <authorList>
            <person name="Li W.-J."/>
            <person name="Deng Q.-Q."/>
        </authorList>
    </citation>
    <scope>NUCLEOTIDE SEQUENCE [LARGE SCALE GENOMIC DNA]</scope>
    <source>
        <strain evidence="2 3">SYSU M60028</strain>
    </source>
</reference>
<feature type="domain" description="HicB-like antitoxin of toxin-antitoxin system" evidence="1">
    <location>
        <begin position="6"/>
        <end position="71"/>
    </location>
</feature>
<dbReference type="RefSeq" id="WP_254738978.1">
    <property type="nucleotide sequence ID" value="NZ_JANCLU010000003.1"/>
</dbReference>
<keyword evidence="3" id="KW-1185">Reference proteome</keyword>
<dbReference type="Pfam" id="PF15919">
    <property type="entry name" value="HicB_lk_antitox"/>
    <property type="match status" value="1"/>
</dbReference>
<gene>
    <name evidence="2" type="ORF">NK718_04305</name>
</gene>
<evidence type="ECO:0000313" key="2">
    <source>
        <dbReference type="EMBL" id="MCP8937726.1"/>
    </source>
</evidence>
<name>A0ABT1L896_9HYPH</name>